<gene>
    <name evidence="1" type="ORF">BN8_04211</name>
</gene>
<dbReference type="EMBL" id="CAIT01000007">
    <property type="protein sequence ID" value="CCH54983.1"/>
    <property type="molecule type" value="Genomic_DNA"/>
</dbReference>
<dbReference type="AlphaFoldDB" id="I2GM57"/>
<comment type="caution">
    <text evidence="1">The sequence shown here is derived from an EMBL/GenBank/DDBJ whole genome shotgun (WGS) entry which is preliminary data.</text>
</comment>
<reference evidence="1 2" key="1">
    <citation type="journal article" date="2012" name="J. Bacteriol.">
        <title>Genome Sequence of the Filamentous Bacterium Fibrisoma limi BUZ 3T.</title>
        <authorList>
            <person name="Filippini M."/>
            <person name="Qi W."/>
            <person name="Jaenicke S."/>
            <person name="Goesmann A."/>
            <person name="Smits T.H."/>
            <person name="Bagheri H.C."/>
        </authorList>
    </citation>
    <scope>NUCLEOTIDE SEQUENCE [LARGE SCALE GENOMIC DNA]</scope>
    <source>
        <strain evidence="2">BUZ 3T</strain>
    </source>
</reference>
<accession>I2GM57</accession>
<proteinExistence type="predicted"/>
<name>I2GM57_9BACT</name>
<keyword evidence="2" id="KW-1185">Reference proteome</keyword>
<dbReference type="Proteomes" id="UP000009309">
    <property type="component" value="Unassembled WGS sequence"/>
</dbReference>
<evidence type="ECO:0000313" key="1">
    <source>
        <dbReference type="EMBL" id="CCH54983.1"/>
    </source>
</evidence>
<protein>
    <submittedName>
        <fullName evidence="1">Uncharacterized protein</fullName>
    </submittedName>
</protein>
<organism evidence="1 2">
    <name type="scientific">Fibrisoma limi BUZ 3</name>
    <dbReference type="NCBI Taxonomy" id="1185876"/>
    <lineage>
        <taxon>Bacteria</taxon>
        <taxon>Pseudomonadati</taxon>
        <taxon>Bacteroidota</taxon>
        <taxon>Cytophagia</taxon>
        <taxon>Cytophagales</taxon>
        <taxon>Spirosomataceae</taxon>
        <taxon>Fibrisoma</taxon>
    </lineage>
</organism>
<sequence length="36" mass="4014">MERAADSINARKPERKIGVIQRSIKLIAGMKTFVGK</sequence>
<evidence type="ECO:0000313" key="2">
    <source>
        <dbReference type="Proteomes" id="UP000009309"/>
    </source>
</evidence>